<feature type="region of interest" description="Disordered" evidence="1">
    <location>
        <begin position="40"/>
        <end position="106"/>
    </location>
</feature>
<dbReference type="AlphaFoldDB" id="A0AAW0UJA4"/>
<dbReference type="EMBL" id="JARAKH010000011">
    <property type="protein sequence ID" value="KAK8399566.1"/>
    <property type="molecule type" value="Genomic_DNA"/>
</dbReference>
<reference evidence="2 3" key="1">
    <citation type="submission" date="2023-03" db="EMBL/GenBank/DDBJ databases">
        <title>High-quality genome of Scylla paramamosain provides insights in environmental adaptation.</title>
        <authorList>
            <person name="Zhang L."/>
        </authorList>
    </citation>
    <scope>NUCLEOTIDE SEQUENCE [LARGE SCALE GENOMIC DNA]</scope>
    <source>
        <strain evidence="2">LZ_2023a</strain>
        <tissue evidence="2">Muscle</tissue>
    </source>
</reference>
<proteinExistence type="predicted"/>
<gene>
    <name evidence="2" type="ORF">O3P69_003554</name>
</gene>
<keyword evidence="3" id="KW-1185">Reference proteome</keyword>
<feature type="compositionally biased region" description="Low complexity" evidence="1">
    <location>
        <begin position="82"/>
        <end position="93"/>
    </location>
</feature>
<name>A0AAW0UJA4_SCYPA</name>
<feature type="compositionally biased region" description="Basic and acidic residues" evidence="1">
    <location>
        <begin position="54"/>
        <end position="63"/>
    </location>
</feature>
<evidence type="ECO:0000313" key="2">
    <source>
        <dbReference type="EMBL" id="KAK8399566.1"/>
    </source>
</evidence>
<evidence type="ECO:0000313" key="3">
    <source>
        <dbReference type="Proteomes" id="UP001487740"/>
    </source>
</evidence>
<dbReference type="Proteomes" id="UP001487740">
    <property type="component" value="Unassembled WGS sequence"/>
</dbReference>
<protein>
    <submittedName>
        <fullName evidence="2">Uncharacterized protein</fullName>
    </submittedName>
</protein>
<evidence type="ECO:0000256" key="1">
    <source>
        <dbReference type="SAM" id="MobiDB-lite"/>
    </source>
</evidence>
<organism evidence="2 3">
    <name type="scientific">Scylla paramamosain</name>
    <name type="common">Mud crab</name>
    <dbReference type="NCBI Taxonomy" id="85552"/>
    <lineage>
        <taxon>Eukaryota</taxon>
        <taxon>Metazoa</taxon>
        <taxon>Ecdysozoa</taxon>
        <taxon>Arthropoda</taxon>
        <taxon>Crustacea</taxon>
        <taxon>Multicrustacea</taxon>
        <taxon>Malacostraca</taxon>
        <taxon>Eumalacostraca</taxon>
        <taxon>Eucarida</taxon>
        <taxon>Decapoda</taxon>
        <taxon>Pleocyemata</taxon>
        <taxon>Brachyura</taxon>
        <taxon>Eubrachyura</taxon>
        <taxon>Portunoidea</taxon>
        <taxon>Portunidae</taxon>
        <taxon>Portuninae</taxon>
        <taxon>Scylla</taxon>
    </lineage>
</organism>
<sequence>MMSPSTRALIGGVEPGLCRVANHLARKYDKLFLSWSCLEIPSRDVDQAPPPHTQTKEEEKENEEKENEENEEGGRAEEEASGENNIFINNNNNSGGDSETEAGEQG</sequence>
<accession>A0AAW0UJA4</accession>
<comment type="caution">
    <text evidence="2">The sequence shown here is derived from an EMBL/GenBank/DDBJ whole genome shotgun (WGS) entry which is preliminary data.</text>
</comment>